<evidence type="ECO:0000256" key="2">
    <source>
        <dbReference type="ARBA" id="ARBA00023002"/>
    </source>
</evidence>
<dbReference type="SUPFAM" id="SSF51735">
    <property type="entry name" value="NAD(P)-binding Rossmann-fold domains"/>
    <property type="match status" value="1"/>
</dbReference>
<dbReference type="Proteomes" id="UP000006281">
    <property type="component" value="Chromosome"/>
</dbReference>
<dbReference type="PANTHER" id="PTHR43669">
    <property type="entry name" value="5-KETO-D-GLUCONATE 5-REDUCTASE"/>
    <property type="match status" value="1"/>
</dbReference>
<dbReference type="BioCyc" id="SESP1179773:BN6_RS25500-MONOMER"/>
<protein>
    <submittedName>
        <fullName evidence="3">3-oxoacyl-(Acyl-carrier-protein) reductase</fullName>
        <ecNumber evidence="3">1.1.1.100</ecNumber>
    </submittedName>
</protein>
<dbReference type="STRING" id="1179773.BN6_52760"/>
<dbReference type="CDD" id="cd05233">
    <property type="entry name" value="SDR_c"/>
    <property type="match status" value="1"/>
</dbReference>
<dbReference type="RefSeq" id="WP_015102652.1">
    <property type="nucleotide sequence ID" value="NC_019673.1"/>
</dbReference>
<dbReference type="EMBL" id="HE804045">
    <property type="protein sequence ID" value="CCH32540.1"/>
    <property type="molecule type" value="Genomic_DNA"/>
</dbReference>
<gene>
    <name evidence="3" type="primary">fabG5</name>
    <name evidence="3" type="ordered locus">BN6_52760</name>
</gene>
<comment type="similarity">
    <text evidence="1">Belongs to the short-chain dehydrogenases/reductases (SDR) family.</text>
</comment>
<dbReference type="InterPro" id="IPR002347">
    <property type="entry name" value="SDR_fam"/>
</dbReference>
<reference evidence="3 4" key="1">
    <citation type="journal article" date="2012" name="BMC Genomics">
        <title>Complete genome sequence of Saccharothrix espanaensis DSM 44229T and comparison to the other completely sequenced Pseudonocardiaceae.</title>
        <authorList>
            <person name="Strobel T."/>
            <person name="Al-Dilaimi A."/>
            <person name="Blom J."/>
            <person name="Gessner A."/>
            <person name="Kalinowski J."/>
            <person name="Luzhetska M."/>
            <person name="Puhler A."/>
            <person name="Szczepanowski R."/>
            <person name="Bechthold A."/>
            <person name="Ruckert C."/>
        </authorList>
    </citation>
    <scope>NUCLEOTIDE SEQUENCE [LARGE SCALE GENOMIC DNA]</scope>
    <source>
        <strain evidence="4">ATCC 51144 / DSM 44229 / JCM 9112 / NBRC 15066 / NRRL 15764</strain>
    </source>
</reference>
<evidence type="ECO:0000313" key="4">
    <source>
        <dbReference type="Proteomes" id="UP000006281"/>
    </source>
</evidence>
<proteinExistence type="inferred from homology"/>
<dbReference type="Gene3D" id="3.40.50.720">
    <property type="entry name" value="NAD(P)-binding Rossmann-like Domain"/>
    <property type="match status" value="1"/>
</dbReference>
<dbReference type="InterPro" id="IPR036291">
    <property type="entry name" value="NAD(P)-bd_dom_sf"/>
</dbReference>
<sequence>MTHPTGRFALVAGNAEDLGHAVARELAAAGMTVAVLCDQADAVRALADELPSVHAFTTDFTDPHVLRARAEEVLERFGTPRLLVHNSAVFRETPVLELDGAAFAAEVDSILQSAFVLSKAVWPGMVAARDGSIVFVSSGSALSGFANEAAYVAGKHGQEGLMKVLALEGKDHNVAVNTITLGAPVDGPLAYTYTDAQRAVMVPPSRLAPAFAFLAGIDADFASGHRFNAFQLSEAIRVTAAGASS</sequence>
<dbReference type="HOGENOM" id="CLU_010194_1_2_11"/>
<dbReference type="OrthoDB" id="9808187at2"/>
<dbReference type="GO" id="GO:0004316">
    <property type="term" value="F:3-oxoacyl-[acyl-carrier-protein] reductase (NADPH) activity"/>
    <property type="evidence" value="ECO:0007669"/>
    <property type="project" value="UniProtKB-EC"/>
</dbReference>
<name>K0JXE0_SACES</name>
<dbReference type="PANTHER" id="PTHR43669:SF3">
    <property type="entry name" value="ALCOHOL DEHYDROGENASE, PUTATIVE (AFU_ORTHOLOGUE AFUA_3G03445)-RELATED"/>
    <property type="match status" value="1"/>
</dbReference>
<keyword evidence="4" id="KW-1185">Reference proteome</keyword>
<dbReference type="eggNOG" id="COG1028">
    <property type="taxonomic scope" value="Bacteria"/>
</dbReference>
<evidence type="ECO:0000256" key="1">
    <source>
        <dbReference type="ARBA" id="ARBA00006484"/>
    </source>
</evidence>
<evidence type="ECO:0000313" key="3">
    <source>
        <dbReference type="EMBL" id="CCH32540.1"/>
    </source>
</evidence>
<dbReference type="AlphaFoldDB" id="K0JXE0"/>
<accession>K0JXE0</accession>
<dbReference type="PATRIC" id="fig|1179773.3.peg.5308"/>
<dbReference type="KEGG" id="sesp:BN6_52760"/>
<dbReference type="Pfam" id="PF00106">
    <property type="entry name" value="adh_short"/>
    <property type="match status" value="1"/>
</dbReference>
<dbReference type="EC" id="1.1.1.100" evidence="3"/>
<dbReference type="PRINTS" id="PR00081">
    <property type="entry name" value="GDHRDH"/>
</dbReference>
<keyword evidence="2 3" id="KW-0560">Oxidoreductase</keyword>
<organism evidence="3 4">
    <name type="scientific">Saccharothrix espanaensis (strain ATCC 51144 / DSM 44229 / JCM 9112 / NBRC 15066 / NRRL 15764)</name>
    <dbReference type="NCBI Taxonomy" id="1179773"/>
    <lineage>
        <taxon>Bacteria</taxon>
        <taxon>Bacillati</taxon>
        <taxon>Actinomycetota</taxon>
        <taxon>Actinomycetes</taxon>
        <taxon>Pseudonocardiales</taxon>
        <taxon>Pseudonocardiaceae</taxon>
        <taxon>Saccharothrix</taxon>
    </lineage>
</organism>